<sequence>WGAEELGWRTTFFLVGIPGIFVAFLILATLKEPPRGLSEKREIKPDGTAPPTMKDVFKFLWTKKSFRHIGFAAGLHAFVGYGAGTWNAPFLIRSHEMPITEVGSWLAIISGIGAIGTFAGGFLGDKFSDRTGDRRWYLWVCGLSTLIMVPFQLTAYLYDGLWAVIPSLFVVSILGGMYLGPSFAMTQGLVTLRMRAVASAILLFMLNIIGMGLGPYFVGIVSDLLAPQYAIDSLRYALCMAVLANLWAAIHYFLGASSLRAALTEPEALFTQQP</sequence>
<name>A0A382GYG2_9ZZZZ</name>
<evidence type="ECO:0000256" key="2">
    <source>
        <dbReference type="ARBA" id="ARBA00022448"/>
    </source>
</evidence>
<evidence type="ECO:0000313" key="8">
    <source>
        <dbReference type="EMBL" id="SVB79902.1"/>
    </source>
</evidence>
<evidence type="ECO:0000256" key="3">
    <source>
        <dbReference type="ARBA" id="ARBA00022692"/>
    </source>
</evidence>
<keyword evidence="3 6" id="KW-0812">Transmembrane</keyword>
<proteinExistence type="predicted"/>
<accession>A0A382GYG2</accession>
<keyword evidence="5 6" id="KW-0472">Membrane</keyword>
<feature type="non-terminal residue" evidence="8">
    <location>
        <position position="1"/>
    </location>
</feature>
<dbReference type="GO" id="GO:0016020">
    <property type="term" value="C:membrane"/>
    <property type="evidence" value="ECO:0007669"/>
    <property type="project" value="UniProtKB-SubCell"/>
</dbReference>
<dbReference type="PANTHER" id="PTHR23505">
    <property type="entry name" value="SPINSTER"/>
    <property type="match status" value="1"/>
</dbReference>
<comment type="subcellular location">
    <subcellularLocation>
        <location evidence="1">Membrane</location>
        <topology evidence="1">Multi-pass membrane protein</topology>
    </subcellularLocation>
</comment>
<dbReference type="Gene3D" id="1.20.1250.20">
    <property type="entry name" value="MFS general substrate transporter like domains"/>
    <property type="match status" value="1"/>
</dbReference>
<organism evidence="8">
    <name type="scientific">marine metagenome</name>
    <dbReference type="NCBI Taxonomy" id="408172"/>
    <lineage>
        <taxon>unclassified sequences</taxon>
        <taxon>metagenomes</taxon>
        <taxon>ecological metagenomes</taxon>
    </lineage>
</organism>
<dbReference type="InterPro" id="IPR044770">
    <property type="entry name" value="MFS_spinster-like"/>
</dbReference>
<evidence type="ECO:0000256" key="4">
    <source>
        <dbReference type="ARBA" id="ARBA00022989"/>
    </source>
</evidence>
<feature type="transmembrane region" description="Helical" evidence="6">
    <location>
        <begin position="233"/>
        <end position="254"/>
    </location>
</feature>
<feature type="domain" description="Major facilitator superfamily (MFS) profile" evidence="7">
    <location>
        <begin position="1"/>
        <end position="259"/>
    </location>
</feature>
<protein>
    <recommendedName>
        <fullName evidence="7">Major facilitator superfamily (MFS) profile domain-containing protein</fullName>
    </recommendedName>
</protein>
<reference evidence="8" key="1">
    <citation type="submission" date="2018-05" db="EMBL/GenBank/DDBJ databases">
        <authorList>
            <person name="Lanie J.A."/>
            <person name="Ng W.-L."/>
            <person name="Kazmierczak K.M."/>
            <person name="Andrzejewski T.M."/>
            <person name="Davidsen T.M."/>
            <person name="Wayne K.J."/>
            <person name="Tettelin H."/>
            <person name="Glass J.I."/>
            <person name="Rusch D."/>
            <person name="Podicherti R."/>
            <person name="Tsui H.-C.T."/>
            <person name="Winkler M.E."/>
        </authorList>
    </citation>
    <scope>NUCLEOTIDE SEQUENCE</scope>
</reference>
<evidence type="ECO:0000256" key="6">
    <source>
        <dbReference type="SAM" id="Phobius"/>
    </source>
</evidence>
<feature type="transmembrane region" description="Helical" evidence="6">
    <location>
        <begin position="69"/>
        <end position="92"/>
    </location>
</feature>
<keyword evidence="2" id="KW-0813">Transport</keyword>
<gene>
    <name evidence="8" type="ORF">METZ01_LOCUS232756</name>
</gene>
<evidence type="ECO:0000259" key="7">
    <source>
        <dbReference type="PROSITE" id="PS50850"/>
    </source>
</evidence>
<dbReference type="PANTHER" id="PTHR23505:SF79">
    <property type="entry name" value="PROTEIN SPINSTER"/>
    <property type="match status" value="1"/>
</dbReference>
<dbReference type="AlphaFoldDB" id="A0A382GYG2"/>
<feature type="transmembrane region" description="Helical" evidence="6">
    <location>
        <begin position="104"/>
        <end position="124"/>
    </location>
</feature>
<dbReference type="InterPro" id="IPR036259">
    <property type="entry name" value="MFS_trans_sf"/>
</dbReference>
<dbReference type="EMBL" id="UINC01058059">
    <property type="protein sequence ID" value="SVB79902.1"/>
    <property type="molecule type" value="Genomic_DNA"/>
</dbReference>
<feature type="transmembrane region" description="Helical" evidence="6">
    <location>
        <begin position="136"/>
        <end position="158"/>
    </location>
</feature>
<dbReference type="InterPro" id="IPR011701">
    <property type="entry name" value="MFS"/>
</dbReference>
<dbReference type="Pfam" id="PF07690">
    <property type="entry name" value="MFS_1"/>
    <property type="match status" value="1"/>
</dbReference>
<dbReference type="InterPro" id="IPR020846">
    <property type="entry name" value="MFS_dom"/>
</dbReference>
<feature type="transmembrane region" description="Helical" evidence="6">
    <location>
        <begin position="12"/>
        <end position="30"/>
    </location>
</feature>
<feature type="transmembrane region" description="Helical" evidence="6">
    <location>
        <begin position="164"/>
        <end position="184"/>
    </location>
</feature>
<dbReference type="GO" id="GO:0022857">
    <property type="term" value="F:transmembrane transporter activity"/>
    <property type="evidence" value="ECO:0007669"/>
    <property type="project" value="InterPro"/>
</dbReference>
<keyword evidence="4 6" id="KW-1133">Transmembrane helix</keyword>
<dbReference type="PROSITE" id="PS50850">
    <property type="entry name" value="MFS"/>
    <property type="match status" value="1"/>
</dbReference>
<dbReference type="SUPFAM" id="SSF103473">
    <property type="entry name" value="MFS general substrate transporter"/>
    <property type="match status" value="1"/>
</dbReference>
<evidence type="ECO:0000256" key="1">
    <source>
        <dbReference type="ARBA" id="ARBA00004141"/>
    </source>
</evidence>
<feature type="transmembrane region" description="Helical" evidence="6">
    <location>
        <begin position="196"/>
        <end position="221"/>
    </location>
</feature>
<evidence type="ECO:0000256" key="5">
    <source>
        <dbReference type="ARBA" id="ARBA00023136"/>
    </source>
</evidence>